<dbReference type="Pfam" id="PF13041">
    <property type="entry name" value="PPR_2"/>
    <property type="match status" value="3"/>
</dbReference>
<dbReference type="Pfam" id="PF01535">
    <property type="entry name" value="PPR"/>
    <property type="match status" value="2"/>
</dbReference>
<evidence type="ECO:0000313" key="4">
    <source>
        <dbReference type="RefSeq" id="XP_021866153.1"/>
    </source>
</evidence>
<dbReference type="InterPro" id="IPR011990">
    <property type="entry name" value="TPR-like_helical_dom_sf"/>
</dbReference>
<dbReference type="KEGG" id="soe:110804859"/>
<dbReference type="Gene3D" id="1.25.40.10">
    <property type="entry name" value="Tetratricopeptide repeat domain"/>
    <property type="match status" value="4"/>
</dbReference>
<gene>
    <name evidence="4" type="primary">LOC110804859</name>
</gene>
<dbReference type="FunFam" id="1.25.40.10:FF:000427">
    <property type="entry name" value="Pentatricopeptide repeat-containing protein chloroplastic"/>
    <property type="match status" value="1"/>
</dbReference>
<dbReference type="InterPro" id="IPR002885">
    <property type="entry name" value="PPR_rpt"/>
</dbReference>
<dbReference type="AlphaFoldDB" id="A0A9R0KCW0"/>
<evidence type="ECO:0000256" key="2">
    <source>
        <dbReference type="PROSITE-ProRule" id="PRU00708"/>
    </source>
</evidence>
<dbReference type="PROSITE" id="PS51375">
    <property type="entry name" value="PPR"/>
    <property type="match status" value="5"/>
</dbReference>
<organism evidence="3 4">
    <name type="scientific">Spinacia oleracea</name>
    <name type="common">Spinach</name>
    <dbReference type="NCBI Taxonomy" id="3562"/>
    <lineage>
        <taxon>Eukaryota</taxon>
        <taxon>Viridiplantae</taxon>
        <taxon>Streptophyta</taxon>
        <taxon>Embryophyta</taxon>
        <taxon>Tracheophyta</taxon>
        <taxon>Spermatophyta</taxon>
        <taxon>Magnoliopsida</taxon>
        <taxon>eudicotyledons</taxon>
        <taxon>Gunneridae</taxon>
        <taxon>Pentapetalae</taxon>
        <taxon>Caryophyllales</taxon>
        <taxon>Chenopodiaceae</taxon>
        <taxon>Chenopodioideae</taxon>
        <taxon>Anserineae</taxon>
        <taxon>Spinacia</taxon>
    </lineage>
</organism>
<dbReference type="SMR" id="A0A9R0KCW0"/>
<accession>A0A9R0KCW0</accession>
<dbReference type="PANTHER" id="PTHR24015:SF1603">
    <property type="entry name" value="OS01G0607800 PROTEIN"/>
    <property type="match status" value="1"/>
</dbReference>
<feature type="repeat" description="PPR" evidence="2">
    <location>
        <begin position="343"/>
        <end position="377"/>
    </location>
</feature>
<dbReference type="InterPro" id="IPR046960">
    <property type="entry name" value="PPR_At4g14850-like_plant"/>
</dbReference>
<protein>
    <submittedName>
        <fullName evidence="4">Pentatricopeptide repeat-containing protein At5g55740, chloroplastic</fullName>
    </submittedName>
</protein>
<proteinExistence type="predicted"/>
<feature type="repeat" description="PPR" evidence="2">
    <location>
        <begin position="242"/>
        <end position="276"/>
    </location>
</feature>
<dbReference type="PANTHER" id="PTHR24015">
    <property type="entry name" value="OS07G0578800 PROTEIN-RELATED"/>
    <property type="match status" value="1"/>
</dbReference>
<keyword evidence="3" id="KW-1185">Reference proteome</keyword>
<dbReference type="GeneID" id="110804859"/>
<reference evidence="4" key="2">
    <citation type="submission" date="2025-08" db="UniProtKB">
        <authorList>
            <consortium name="RefSeq"/>
        </authorList>
    </citation>
    <scope>IDENTIFICATION</scope>
    <source>
        <tissue evidence="4">Leaf</tissue>
    </source>
</reference>
<dbReference type="NCBIfam" id="TIGR00756">
    <property type="entry name" value="PPR"/>
    <property type="match status" value="6"/>
</dbReference>
<dbReference type="GO" id="GO:0003723">
    <property type="term" value="F:RNA binding"/>
    <property type="evidence" value="ECO:0007669"/>
    <property type="project" value="InterPro"/>
</dbReference>
<reference evidence="3" key="1">
    <citation type="journal article" date="2021" name="Nat. Commun.">
        <title>Genomic analyses provide insights into spinach domestication and the genetic basis of agronomic traits.</title>
        <authorList>
            <person name="Cai X."/>
            <person name="Sun X."/>
            <person name="Xu C."/>
            <person name="Sun H."/>
            <person name="Wang X."/>
            <person name="Ge C."/>
            <person name="Zhang Z."/>
            <person name="Wang Q."/>
            <person name="Fei Z."/>
            <person name="Jiao C."/>
            <person name="Wang Q."/>
        </authorList>
    </citation>
    <scope>NUCLEOTIDE SEQUENCE [LARGE SCALE GENOMIC DNA]</scope>
    <source>
        <strain evidence="3">cv. Varoflay</strain>
    </source>
</reference>
<dbReference type="RefSeq" id="XP_021866153.1">
    <property type="nucleotide sequence ID" value="XM_022010461.2"/>
</dbReference>
<dbReference type="FunFam" id="1.25.40.10:FF:000646">
    <property type="entry name" value="Pentatricopeptide repeat-containing protein, chloroplastic"/>
    <property type="match status" value="1"/>
</dbReference>
<keyword evidence="1" id="KW-0677">Repeat</keyword>
<dbReference type="FunFam" id="1.25.40.10:FF:000343">
    <property type="entry name" value="Pentatricopeptide repeat-containing protein At3g58590"/>
    <property type="match status" value="1"/>
</dbReference>
<dbReference type="GO" id="GO:0009451">
    <property type="term" value="P:RNA modification"/>
    <property type="evidence" value="ECO:0007669"/>
    <property type="project" value="InterPro"/>
</dbReference>
<dbReference type="OrthoDB" id="185373at2759"/>
<feature type="repeat" description="PPR" evidence="2">
    <location>
        <begin position="479"/>
        <end position="513"/>
    </location>
</feature>
<sequence length="614" mass="68261">MASLSISPPLNLLNSIHFKPRNPSVSPKLKTTHFPEIDKRFCFTEFSSLSRNGQIQEAVHLLCQIPNNAGQIGPEFYVELLQGCANETELFLSQQIHGLIIKKGDVFARNEYIQTRLVVCYAKCDELECTYRMFSRLVVKNIFSWTAIIGLNSRMKLNEQALLCYSEILENGICPDNFVIPNALKACGANQWLGFGRGIHGYVIKMSFEGCVYVASSLVDMYGKCGVLEDAKVVFDEMSERNSVVWNSMIVGYVQNGMCEEAIRLFDEMRVEGVEPTRVTVSSFLSAAANLGAVEEGRQGHALAVLYGLELGNVMGSSLINFYSKIGWVEDASLVFSGMVEKDAVTWNLLISCYVQHGLAEDAVNMCHFMRLQGLRIDCVTMASLFSACSDIGDIKLGREGHCYCIRNNLDSDMVVATSMVNMYAKSKEIDYARRVFDSSLEKDLVLWNALLAAYAELGLSGKALELFYQMQLQGLQPNVITWNSILLALLRNRLVDEAKNMFSQMCAFSVEPNVVTWTTLIRGLAQNGVAFEAMLYFQQMQESGVQPNSMSLTGVLSACIDMTSLILGKSIHGYVIRRNHEFSTEILTSLADMYAKCGGIANARKVFNITSKG</sequence>
<evidence type="ECO:0000313" key="3">
    <source>
        <dbReference type="Proteomes" id="UP000813463"/>
    </source>
</evidence>
<feature type="repeat" description="PPR" evidence="2">
    <location>
        <begin position="514"/>
        <end position="548"/>
    </location>
</feature>
<dbReference type="Proteomes" id="UP000813463">
    <property type="component" value="Chromosome 2"/>
</dbReference>
<evidence type="ECO:0000256" key="1">
    <source>
        <dbReference type="ARBA" id="ARBA00022737"/>
    </source>
</evidence>
<name>A0A9R0KCW0_SPIOL</name>
<feature type="repeat" description="PPR" evidence="2">
    <location>
        <begin position="444"/>
        <end position="478"/>
    </location>
</feature>